<dbReference type="EMBL" id="CP029353">
    <property type="protein sequence ID" value="AWK85894.1"/>
    <property type="molecule type" value="Genomic_DNA"/>
</dbReference>
<protein>
    <submittedName>
        <fullName evidence="5">Penicillin-binding protein activator</fullName>
    </submittedName>
</protein>
<keyword evidence="6" id="KW-1185">Reference proteome</keyword>
<gene>
    <name evidence="5" type="ORF">DEW08_06105</name>
</gene>
<proteinExistence type="inferred from homology"/>
<dbReference type="SUPFAM" id="SSF53822">
    <property type="entry name" value="Periplasmic binding protein-like I"/>
    <property type="match status" value="1"/>
</dbReference>
<evidence type="ECO:0000256" key="3">
    <source>
        <dbReference type="ARBA" id="ARBA00022970"/>
    </source>
</evidence>
<dbReference type="InterPro" id="IPR028081">
    <property type="entry name" value="Leu-bd"/>
</dbReference>
<organism evidence="5 6">
    <name type="scientific">Azospirillum thermophilum</name>
    <dbReference type="NCBI Taxonomy" id="2202148"/>
    <lineage>
        <taxon>Bacteria</taxon>
        <taxon>Pseudomonadati</taxon>
        <taxon>Pseudomonadota</taxon>
        <taxon>Alphaproteobacteria</taxon>
        <taxon>Rhodospirillales</taxon>
        <taxon>Azospirillaceae</taxon>
        <taxon>Azospirillum</taxon>
    </lineage>
</organism>
<comment type="similarity">
    <text evidence="1">Belongs to the leucine-binding protein family.</text>
</comment>
<dbReference type="PANTHER" id="PTHR30483">
    <property type="entry name" value="LEUCINE-SPECIFIC-BINDING PROTEIN"/>
    <property type="match status" value="1"/>
</dbReference>
<dbReference type="Pfam" id="PF13458">
    <property type="entry name" value="Peripla_BP_6"/>
    <property type="match status" value="1"/>
</dbReference>
<evidence type="ECO:0000313" key="5">
    <source>
        <dbReference type="EMBL" id="AWK85894.1"/>
    </source>
</evidence>
<dbReference type="Proteomes" id="UP000245629">
    <property type="component" value="Chromosome 2"/>
</dbReference>
<dbReference type="GO" id="GO:0006865">
    <property type="term" value="P:amino acid transport"/>
    <property type="evidence" value="ECO:0007669"/>
    <property type="project" value="UniProtKB-KW"/>
</dbReference>
<reference evidence="6" key="1">
    <citation type="submission" date="2018-05" db="EMBL/GenBank/DDBJ databases">
        <title>Azospirillum thermophila sp. nov., a novel isolated from hot spring.</title>
        <authorList>
            <person name="Zhao Z."/>
        </authorList>
    </citation>
    <scope>NUCLEOTIDE SEQUENCE [LARGE SCALE GENOMIC DNA]</scope>
    <source>
        <strain evidence="6">CFH 70021</strain>
    </source>
</reference>
<evidence type="ECO:0000259" key="4">
    <source>
        <dbReference type="Pfam" id="PF13458"/>
    </source>
</evidence>
<accession>A0A2S2CMY9</accession>
<keyword evidence="3" id="KW-0029">Amino-acid transport</keyword>
<evidence type="ECO:0000313" key="6">
    <source>
        <dbReference type="Proteomes" id="UP000245629"/>
    </source>
</evidence>
<name>A0A2S2CMY9_9PROT</name>
<keyword evidence="2" id="KW-0732">Signal</keyword>
<dbReference type="PANTHER" id="PTHR30483:SF6">
    <property type="entry name" value="PERIPLASMIC BINDING PROTEIN OF ABC TRANSPORTER FOR NATURAL AMINO ACIDS"/>
    <property type="match status" value="1"/>
</dbReference>
<keyword evidence="3" id="KW-0813">Transport</keyword>
<evidence type="ECO:0000256" key="1">
    <source>
        <dbReference type="ARBA" id="ARBA00010062"/>
    </source>
</evidence>
<evidence type="ECO:0000256" key="2">
    <source>
        <dbReference type="ARBA" id="ARBA00022729"/>
    </source>
</evidence>
<feature type="domain" description="Leucine-binding protein" evidence="4">
    <location>
        <begin position="70"/>
        <end position="389"/>
    </location>
</feature>
<dbReference type="AlphaFoldDB" id="A0A2S2CMY9"/>
<dbReference type="InterPro" id="IPR028082">
    <property type="entry name" value="Peripla_BP_I"/>
</dbReference>
<dbReference type="OrthoDB" id="7210494at2"/>
<dbReference type="Gene3D" id="3.40.50.2300">
    <property type="match status" value="2"/>
</dbReference>
<sequence>MRRQSVVRLAKAFSHGLARGNGARKGWRHGAAVLAVVALAACGKTVTAPPPVAQAPEAAPAAVQPVAQTTKVAILLPLSGQNAQIGQAMLEAAQLALFDLAGDRFELLPRDTKGTPPGAAEAARQSIAEGARLILGPLFGAEVAAVKPVAINAGVDVLAFTNDWTQAGGGTYVMGFVPADQVNRVAGFARSRGISRFVALAPRNPYGDAVVSALQSASQRLGISAQVERYEQTVTDLSLPARQVPPQSQAVLLAEGGQRAQGLAQALAANGSSPQQVKFLGTGLWDDPTLGQEPALVGAWFAAPAPQSRADFEGRFERTYGRKPPRIATLAYDATAIAAVLAKMGSPAAPFDRTALTNPGGFEGIDGLFRLRDNGMVERGLAVLEVTPAGSRVLDPAPASFDVLGQ</sequence>
<dbReference type="KEGG" id="azz:DEW08_06105"/>
<dbReference type="InterPro" id="IPR051010">
    <property type="entry name" value="BCAA_transport"/>
</dbReference>
<dbReference type="CDD" id="cd06339">
    <property type="entry name" value="PBP1_YraM_LppC_lipoprotein-like"/>
    <property type="match status" value="1"/>
</dbReference>